<evidence type="ECO:0000313" key="2">
    <source>
        <dbReference type="Proteomes" id="UP000030762"/>
    </source>
</evidence>
<evidence type="ECO:0000313" key="1">
    <source>
        <dbReference type="EMBL" id="EQC29388.1"/>
    </source>
</evidence>
<dbReference type="GeneID" id="19953578"/>
<dbReference type="OMA" id="DHPLAFF"/>
<dbReference type="RefSeq" id="XP_008617155.1">
    <property type="nucleotide sequence ID" value="XM_008618933.1"/>
</dbReference>
<dbReference type="VEuPathDB" id="FungiDB:SDRG_12851"/>
<gene>
    <name evidence="1" type="ORF">SDRG_12851</name>
</gene>
<reference evidence="1 2" key="1">
    <citation type="submission" date="2012-04" db="EMBL/GenBank/DDBJ databases">
        <title>The Genome Sequence of Saprolegnia declina VS20.</title>
        <authorList>
            <consortium name="The Broad Institute Genome Sequencing Platform"/>
            <person name="Russ C."/>
            <person name="Nusbaum C."/>
            <person name="Tyler B."/>
            <person name="van West P."/>
            <person name="Dieguez-Uribeondo J."/>
            <person name="de Bruijn I."/>
            <person name="Tripathy S."/>
            <person name="Jiang R."/>
            <person name="Young S.K."/>
            <person name="Zeng Q."/>
            <person name="Gargeya S."/>
            <person name="Fitzgerald M."/>
            <person name="Haas B."/>
            <person name="Abouelleil A."/>
            <person name="Alvarado L."/>
            <person name="Arachchi H.M."/>
            <person name="Berlin A."/>
            <person name="Chapman S.B."/>
            <person name="Goldberg J."/>
            <person name="Griggs A."/>
            <person name="Gujja S."/>
            <person name="Hansen M."/>
            <person name="Howarth C."/>
            <person name="Imamovic A."/>
            <person name="Larimer J."/>
            <person name="McCowen C."/>
            <person name="Montmayeur A."/>
            <person name="Murphy C."/>
            <person name="Neiman D."/>
            <person name="Pearson M."/>
            <person name="Priest M."/>
            <person name="Roberts A."/>
            <person name="Saif S."/>
            <person name="Shea T."/>
            <person name="Sisk P."/>
            <person name="Sykes S."/>
            <person name="Wortman J."/>
            <person name="Nusbaum C."/>
            <person name="Birren B."/>
        </authorList>
    </citation>
    <scope>NUCLEOTIDE SEQUENCE [LARGE SCALE GENOMIC DNA]</scope>
    <source>
        <strain evidence="1 2">VS20</strain>
    </source>
</reference>
<dbReference type="EMBL" id="JH767184">
    <property type="protein sequence ID" value="EQC29388.1"/>
    <property type="molecule type" value="Genomic_DNA"/>
</dbReference>
<dbReference type="InParanoid" id="T0RB37"/>
<dbReference type="AlphaFoldDB" id="T0RB37"/>
<name>T0RB37_SAPDV</name>
<protein>
    <submittedName>
        <fullName evidence="1">Uncharacterized protein</fullName>
    </submittedName>
</protein>
<dbReference type="OrthoDB" id="73759at2759"/>
<organism evidence="1 2">
    <name type="scientific">Saprolegnia diclina (strain VS20)</name>
    <dbReference type="NCBI Taxonomy" id="1156394"/>
    <lineage>
        <taxon>Eukaryota</taxon>
        <taxon>Sar</taxon>
        <taxon>Stramenopiles</taxon>
        <taxon>Oomycota</taxon>
        <taxon>Saprolegniomycetes</taxon>
        <taxon>Saprolegniales</taxon>
        <taxon>Saprolegniaceae</taxon>
        <taxon>Saprolegnia</taxon>
    </lineage>
</organism>
<sequence>MAHAIKKCRGHFSLHTTVAQHWHKRRRKMQPRISVASRPPKRFHAMRGVFGAYYQDTDALVKSRESSRASARESSRVLARGGIPRHTQPSYGDHPLAFFASEPPPHFATLEHADPVLRVHLQTIETSICTIQEIRKDLAPYL</sequence>
<proteinExistence type="predicted"/>
<dbReference type="Proteomes" id="UP000030762">
    <property type="component" value="Unassembled WGS sequence"/>
</dbReference>
<keyword evidence="2" id="KW-1185">Reference proteome</keyword>
<accession>T0RB37</accession>